<dbReference type="PANTHER" id="PTHR46063">
    <property type="entry name" value="KELCH DOMAIN-CONTAINING PROTEIN"/>
    <property type="match status" value="1"/>
</dbReference>
<accession>L0B0F8</accession>
<dbReference type="KEGG" id="beq:BEWA_007090"/>
<evidence type="ECO:0000313" key="4">
    <source>
        <dbReference type="Proteomes" id="UP000031512"/>
    </source>
</evidence>
<dbReference type="PANTHER" id="PTHR46063:SF1">
    <property type="entry name" value="KELCH DOMAIN-CONTAINING PROTEIN 4"/>
    <property type="match status" value="1"/>
</dbReference>
<evidence type="ECO:0000256" key="1">
    <source>
        <dbReference type="SAM" id="MobiDB-lite"/>
    </source>
</evidence>
<dbReference type="InterPro" id="IPR052588">
    <property type="entry name" value="Kelch_domain_protein"/>
</dbReference>
<feature type="region of interest" description="Disordered" evidence="1">
    <location>
        <begin position="1"/>
        <end position="22"/>
    </location>
</feature>
<dbReference type="SUPFAM" id="SSF117281">
    <property type="entry name" value="Kelch motif"/>
    <property type="match status" value="1"/>
</dbReference>
<protein>
    <submittedName>
        <fullName evidence="3">Kelch domain-containing protein</fullName>
    </submittedName>
</protein>
<evidence type="ECO:0000313" key="3">
    <source>
        <dbReference type="EMBL" id="AFZ81300.1"/>
    </source>
</evidence>
<feature type="compositionally biased region" description="Basic and acidic residues" evidence="1">
    <location>
        <begin position="473"/>
        <end position="492"/>
    </location>
</feature>
<dbReference type="EMBL" id="CP001670">
    <property type="protein sequence ID" value="AFZ81300.1"/>
    <property type="molecule type" value="Genomic_DNA"/>
</dbReference>
<reference evidence="3 4" key="1">
    <citation type="journal article" date="2012" name="BMC Genomics">
        <title>Comparative genomic analysis and phylogenetic position of Theileria equi.</title>
        <authorList>
            <person name="Kappmeyer L.S."/>
            <person name="Thiagarajan M."/>
            <person name="Herndon D.R."/>
            <person name="Ramsay J.D."/>
            <person name="Caler E."/>
            <person name="Djikeng A."/>
            <person name="Gillespie J.J."/>
            <person name="Lau A.O."/>
            <person name="Roalson E.H."/>
            <person name="Silva J.C."/>
            <person name="Silva M.G."/>
            <person name="Suarez C.E."/>
            <person name="Ueti M.W."/>
            <person name="Nene V.M."/>
            <person name="Mealey R.H."/>
            <person name="Knowles D.P."/>
            <person name="Brayton K.A."/>
        </authorList>
    </citation>
    <scope>NUCLEOTIDE SEQUENCE [LARGE SCALE GENOMIC DNA]</scope>
    <source>
        <strain evidence="3 4">WA</strain>
    </source>
</reference>
<dbReference type="STRING" id="1537102.L0B0F8"/>
<dbReference type="InterPro" id="IPR015915">
    <property type="entry name" value="Kelch-typ_b-propeller"/>
</dbReference>
<dbReference type="AlphaFoldDB" id="L0B0F8"/>
<feature type="compositionally biased region" description="Acidic residues" evidence="1">
    <location>
        <begin position="442"/>
        <end position="456"/>
    </location>
</feature>
<feature type="compositionally biased region" description="Acidic residues" evidence="1">
    <location>
        <begin position="463"/>
        <end position="472"/>
    </location>
</feature>
<dbReference type="InterPro" id="IPR025183">
    <property type="entry name" value="DUF4110"/>
</dbReference>
<dbReference type="Pfam" id="PF24681">
    <property type="entry name" value="Kelch_KLHDC2_KLHL20_DRC7"/>
    <property type="match status" value="1"/>
</dbReference>
<dbReference type="OrthoDB" id="4447at2759"/>
<dbReference type="VEuPathDB" id="PiroplasmaDB:BEWA_007090"/>
<organism evidence="3 4">
    <name type="scientific">Theileria equi strain WA</name>
    <dbReference type="NCBI Taxonomy" id="1537102"/>
    <lineage>
        <taxon>Eukaryota</taxon>
        <taxon>Sar</taxon>
        <taxon>Alveolata</taxon>
        <taxon>Apicomplexa</taxon>
        <taxon>Aconoidasida</taxon>
        <taxon>Piroplasmida</taxon>
        <taxon>Theileriidae</taxon>
        <taxon>Theileria</taxon>
    </lineage>
</organism>
<sequence length="546" mass="62941">MGKKRAPERKAELVASKNEAQEKKARKKILKLYKEDNINLALKNFRAEIEQKSKTTEHGKWIPFEGIKPTPRAHSSFTILPNGTSIMFGGEFYNGVEVTLYNDTFMYNANKNEWFILHTPVKPIPRCSHQAVYFNNRLYIFGGEYNTLNQFHHFNDMYCLCLKTMRWSQVPVTGDIPSARSGHRMVLWNEYWVLFGGFHDNSKEVAYFNDLYAFNFKEYKWISISQKRFADSLPQPRASSLLAPQSNGTHILMFGGFSKAKDNNRNVSGNYHNDSWLINIEAGISGNDSVLIWERANTTFKPPFSTGFGHGIYRNFCIVFGGVSDVDDGGLSLKSTFYNQCYLLNVDQRRWYPLTNNNDSKMKDDEDPLSEDLNKISLVPDTPRPRMNPHVAVHSNTLLIYGGVVEHKNVEITLSDMWSFDLNKRDAWKCIDQGYIPEEFWEGNDIESGSDSEDVEMTSCDDYSQDSNEEYDSEMKSSSDKDTVPQDPRPGEKLSEYYIRTKDFWAEQCIMDENLEMSVVEVQNDKGLKAEIFSMCKDYYNKCSDN</sequence>
<dbReference type="eggNOG" id="KOG1230">
    <property type="taxonomic scope" value="Eukaryota"/>
</dbReference>
<proteinExistence type="predicted"/>
<keyword evidence="4" id="KW-1185">Reference proteome</keyword>
<feature type="region of interest" description="Disordered" evidence="1">
    <location>
        <begin position="442"/>
        <end position="492"/>
    </location>
</feature>
<dbReference type="Gene3D" id="2.120.10.80">
    <property type="entry name" value="Kelch-type beta propeller"/>
    <property type="match status" value="2"/>
</dbReference>
<feature type="domain" description="DUF4110" evidence="2">
    <location>
        <begin position="486"/>
        <end position="543"/>
    </location>
</feature>
<dbReference type="GeneID" id="15806377"/>
<evidence type="ECO:0000259" key="2">
    <source>
        <dbReference type="Pfam" id="PF13422"/>
    </source>
</evidence>
<dbReference type="Pfam" id="PF13422">
    <property type="entry name" value="DUF4110"/>
    <property type="match status" value="1"/>
</dbReference>
<name>L0B0F8_THEEQ</name>
<dbReference type="Proteomes" id="UP000031512">
    <property type="component" value="Chromosome 3"/>
</dbReference>
<dbReference type="RefSeq" id="XP_004830966.1">
    <property type="nucleotide sequence ID" value="XM_004830909.1"/>
</dbReference>
<gene>
    <name evidence="3" type="ORF">BEWA_007090</name>
</gene>